<reference evidence="1 2" key="1">
    <citation type="journal article" date="2012" name="BMC Genomics">
        <title>Tools to kill: Genome of one of the most destructive plant pathogenic fungi Macrophomina phaseolina.</title>
        <authorList>
            <person name="Islam M.S."/>
            <person name="Haque M.S."/>
            <person name="Islam M.M."/>
            <person name="Emdad E.M."/>
            <person name="Halim A."/>
            <person name="Hossen Q.M.M."/>
            <person name="Hossain M.Z."/>
            <person name="Ahmed B."/>
            <person name="Rahim S."/>
            <person name="Rahman M.S."/>
            <person name="Alam M.M."/>
            <person name="Hou S."/>
            <person name="Wan X."/>
            <person name="Saito J.A."/>
            <person name="Alam M."/>
        </authorList>
    </citation>
    <scope>NUCLEOTIDE SEQUENCE [LARGE SCALE GENOMIC DNA]</scope>
    <source>
        <strain evidence="1 2">MS6</strain>
    </source>
</reference>
<sequence>MHAILRHRVLFLRFKEKSACDSCWWLLWCTACMKRRAVEEGMDQESVPDMLSMPAWDLKTTYCLLAALSVERTLLNEHPTRHWACKWRCMP</sequence>
<name>K2RD29_MACPH</name>
<comment type="caution">
    <text evidence="1">The sequence shown here is derived from an EMBL/GenBank/DDBJ whole genome shotgun (WGS) entry which is preliminary data.</text>
</comment>
<evidence type="ECO:0000313" key="1">
    <source>
        <dbReference type="EMBL" id="EKG10832.1"/>
    </source>
</evidence>
<dbReference type="VEuPathDB" id="FungiDB:MPH_12088"/>
<organism evidence="1 2">
    <name type="scientific">Macrophomina phaseolina (strain MS6)</name>
    <name type="common">Charcoal rot fungus</name>
    <dbReference type="NCBI Taxonomy" id="1126212"/>
    <lineage>
        <taxon>Eukaryota</taxon>
        <taxon>Fungi</taxon>
        <taxon>Dikarya</taxon>
        <taxon>Ascomycota</taxon>
        <taxon>Pezizomycotina</taxon>
        <taxon>Dothideomycetes</taxon>
        <taxon>Dothideomycetes incertae sedis</taxon>
        <taxon>Botryosphaeriales</taxon>
        <taxon>Botryosphaeriaceae</taxon>
        <taxon>Macrophomina</taxon>
    </lineage>
</organism>
<dbReference type="InParanoid" id="K2RD29"/>
<dbReference type="HOGENOM" id="CLU_2427436_0_0_1"/>
<gene>
    <name evidence="1" type="ORF">MPH_12088</name>
</gene>
<accession>K2RD29</accession>
<proteinExistence type="predicted"/>
<dbReference type="Proteomes" id="UP000007129">
    <property type="component" value="Unassembled WGS sequence"/>
</dbReference>
<evidence type="ECO:0000313" key="2">
    <source>
        <dbReference type="Proteomes" id="UP000007129"/>
    </source>
</evidence>
<protein>
    <submittedName>
        <fullName evidence="1">Uncharacterized protein</fullName>
    </submittedName>
</protein>
<dbReference type="EMBL" id="AHHD01000502">
    <property type="protein sequence ID" value="EKG10832.1"/>
    <property type="molecule type" value="Genomic_DNA"/>
</dbReference>
<dbReference type="AlphaFoldDB" id="K2RD29"/>